<gene>
    <name evidence="2" type="ORF">Taro_019025</name>
</gene>
<feature type="region of interest" description="Disordered" evidence="1">
    <location>
        <begin position="23"/>
        <end position="72"/>
    </location>
</feature>
<sequence>MPSPSPLAVIPRPGTVHRRCLRPAHRRPDTRRRSLNAISVSHASPSRAPSARARRRHPQRRPQPSVSFNGQTSCHSLSFERGGTLVVYILSQQNLSSVVSNNDAHPCLQSSLAPNVVLPAKVTSQFLPDVSTRYENMGGIFLFLHPTLGADQRNGSPIGASTPIRFAIGLQLG</sequence>
<evidence type="ECO:0000313" key="3">
    <source>
        <dbReference type="Proteomes" id="UP000652761"/>
    </source>
</evidence>
<feature type="compositionally biased region" description="Low complexity" evidence="1">
    <location>
        <begin position="39"/>
        <end position="51"/>
    </location>
</feature>
<feature type="compositionally biased region" description="Basic residues" evidence="1">
    <location>
        <begin position="23"/>
        <end position="34"/>
    </location>
</feature>
<dbReference type="AlphaFoldDB" id="A0A843V0W8"/>
<keyword evidence="3" id="KW-1185">Reference proteome</keyword>
<dbReference type="EMBL" id="NMUH01000905">
    <property type="protein sequence ID" value="MQL86493.1"/>
    <property type="molecule type" value="Genomic_DNA"/>
</dbReference>
<comment type="caution">
    <text evidence="2">The sequence shown here is derived from an EMBL/GenBank/DDBJ whole genome shotgun (WGS) entry which is preliminary data.</text>
</comment>
<proteinExistence type="predicted"/>
<name>A0A843V0W8_COLES</name>
<dbReference type="Proteomes" id="UP000652761">
    <property type="component" value="Unassembled WGS sequence"/>
</dbReference>
<evidence type="ECO:0000313" key="2">
    <source>
        <dbReference type="EMBL" id="MQL86493.1"/>
    </source>
</evidence>
<protein>
    <submittedName>
        <fullName evidence="2">Uncharacterized protein</fullName>
    </submittedName>
</protein>
<evidence type="ECO:0000256" key="1">
    <source>
        <dbReference type="SAM" id="MobiDB-lite"/>
    </source>
</evidence>
<organism evidence="2 3">
    <name type="scientific">Colocasia esculenta</name>
    <name type="common">Wild taro</name>
    <name type="synonym">Arum esculentum</name>
    <dbReference type="NCBI Taxonomy" id="4460"/>
    <lineage>
        <taxon>Eukaryota</taxon>
        <taxon>Viridiplantae</taxon>
        <taxon>Streptophyta</taxon>
        <taxon>Embryophyta</taxon>
        <taxon>Tracheophyta</taxon>
        <taxon>Spermatophyta</taxon>
        <taxon>Magnoliopsida</taxon>
        <taxon>Liliopsida</taxon>
        <taxon>Araceae</taxon>
        <taxon>Aroideae</taxon>
        <taxon>Colocasieae</taxon>
        <taxon>Colocasia</taxon>
    </lineage>
</organism>
<reference evidence="2" key="1">
    <citation type="submission" date="2017-07" db="EMBL/GenBank/DDBJ databases">
        <title>Taro Niue Genome Assembly and Annotation.</title>
        <authorList>
            <person name="Atibalentja N."/>
            <person name="Keating K."/>
            <person name="Fields C.J."/>
        </authorList>
    </citation>
    <scope>NUCLEOTIDE SEQUENCE</scope>
    <source>
        <strain evidence="2">Niue_2</strain>
        <tissue evidence="2">Leaf</tissue>
    </source>
</reference>
<accession>A0A843V0W8</accession>